<evidence type="ECO:0000256" key="5">
    <source>
        <dbReference type="ARBA" id="ARBA00023136"/>
    </source>
</evidence>
<evidence type="ECO:0000256" key="4">
    <source>
        <dbReference type="ARBA" id="ARBA00022989"/>
    </source>
</evidence>
<evidence type="ECO:0000256" key="1">
    <source>
        <dbReference type="ARBA" id="ARBA00004651"/>
    </source>
</evidence>
<comment type="subcellular location">
    <subcellularLocation>
        <location evidence="1">Cell membrane</location>
        <topology evidence="1">Multi-pass membrane protein</topology>
    </subcellularLocation>
</comment>
<dbReference type="InterPro" id="IPR001123">
    <property type="entry name" value="LeuE-type"/>
</dbReference>
<protein>
    <submittedName>
        <fullName evidence="7">LysE family translocator</fullName>
    </submittedName>
</protein>
<reference evidence="7 8" key="1">
    <citation type="submission" date="2024-07" db="EMBL/GenBank/DDBJ databases">
        <authorList>
            <person name="Thanompreechachai J."/>
            <person name="Duangmal K."/>
        </authorList>
    </citation>
    <scope>NUCLEOTIDE SEQUENCE [LARGE SCALE GENOMIC DNA]</scope>
    <source>
        <strain evidence="7 8">KCTC 19886</strain>
    </source>
</reference>
<feature type="transmembrane region" description="Helical" evidence="6">
    <location>
        <begin position="72"/>
        <end position="90"/>
    </location>
</feature>
<feature type="transmembrane region" description="Helical" evidence="6">
    <location>
        <begin position="157"/>
        <end position="177"/>
    </location>
</feature>
<dbReference type="EMBL" id="JBFNQN010000003">
    <property type="protein sequence ID" value="MEW9264177.1"/>
    <property type="molecule type" value="Genomic_DNA"/>
</dbReference>
<dbReference type="PANTHER" id="PTHR30086:SF20">
    <property type="entry name" value="ARGININE EXPORTER PROTEIN ARGO-RELATED"/>
    <property type="match status" value="1"/>
</dbReference>
<name>A0ABV3P4K0_9ACTN</name>
<keyword evidence="4 6" id="KW-1133">Transmembrane helix</keyword>
<accession>A0ABV3P4K0</accession>
<dbReference type="Pfam" id="PF01810">
    <property type="entry name" value="LysE"/>
    <property type="match status" value="1"/>
</dbReference>
<dbReference type="Proteomes" id="UP001555826">
    <property type="component" value="Unassembled WGS sequence"/>
</dbReference>
<feature type="transmembrane region" description="Helical" evidence="6">
    <location>
        <begin position="42"/>
        <end position="66"/>
    </location>
</feature>
<feature type="transmembrane region" description="Helical" evidence="6">
    <location>
        <begin position="198"/>
        <end position="216"/>
    </location>
</feature>
<evidence type="ECO:0000313" key="8">
    <source>
        <dbReference type="Proteomes" id="UP001555826"/>
    </source>
</evidence>
<comment type="caution">
    <text evidence="7">The sequence shown here is derived from an EMBL/GenBank/DDBJ whole genome shotgun (WGS) entry which is preliminary data.</text>
</comment>
<evidence type="ECO:0000313" key="7">
    <source>
        <dbReference type="EMBL" id="MEW9264177.1"/>
    </source>
</evidence>
<gene>
    <name evidence="7" type="ORF">AB1207_05415</name>
</gene>
<dbReference type="RefSeq" id="WP_367636797.1">
    <property type="nucleotide sequence ID" value="NZ_JBFNQN010000003.1"/>
</dbReference>
<proteinExistence type="predicted"/>
<evidence type="ECO:0000256" key="6">
    <source>
        <dbReference type="SAM" id="Phobius"/>
    </source>
</evidence>
<sequence length="217" mass="22082">MPLTLEQVLALGATCAVIILVPGPSVLFIVGRALAHGRSTALLSVLGNSLGSLLAALVIAVGLGPVLQRWDVVLEVVRIAGAAYLVWLGVQALRGARHAGPAPATAPGGAPVAARPQRALRDGVVVGVSNPKVFVMFAAVLPQFVEPAAGSVPLQMALLSLVPVLIGLVCDSGWGLAAARVRTAFVGRPSRLRTVTRVGGVSMIGLGVVTAVTGRHR</sequence>
<keyword evidence="8" id="KW-1185">Reference proteome</keyword>
<dbReference type="PIRSF" id="PIRSF006324">
    <property type="entry name" value="LeuE"/>
    <property type="match status" value="1"/>
</dbReference>
<evidence type="ECO:0000256" key="2">
    <source>
        <dbReference type="ARBA" id="ARBA00022475"/>
    </source>
</evidence>
<organism evidence="7 8">
    <name type="scientific">Kineococcus endophyticus</name>
    <dbReference type="NCBI Taxonomy" id="1181883"/>
    <lineage>
        <taxon>Bacteria</taxon>
        <taxon>Bacillati</taxon>
        <taxon>Actinomycetota</taxon>
        <taxon>Actinomycetes</taxon>
        <taxon>Kineosporiales</taxon>
        <taxon>Kineosporiaceae</taxon>
        <taxon>Kineococcus</taxon>
    </lineage>
</organism>
<keyword evidence="5 6" id="KW-0472">Membrane</keyword>
<keyword evidence="2" id="KW-1003">Cell membrane</keyword>
<keyword evidence="3 6" id="KW-0812">Transmembrane</keyword>
<feature type="transmembrane region" description="Helical" evidence="6">
    <location>
        <begin position="124"/>
        <end position="145"/>
    </location>
</feature>
<dbReference type="PANTHER" id="PTHR30086">
    <property type="entry name" value="ARGININE EXPORTER PROTEIN ARGO"/>
    <property type="match status" value="1"/>
</dbReference>
<feature type="transmembrane region" description="Helical" evidence="6">
    <location>
        <begin position="6"/>
        <end position="30"/>
    </location>
</feature>
<evidence type="ECO:0000256" key="3">
    <source>
        <dbReference type="ARBA" id="ARBA00022692"/>
    </source>
</evidence>